<gene>
    <name evidence="2" type="ORF">KDA10_00685</name>
</gene>
<dbReference type="AlphaFoldDB" id="A0A955E1N1"/>
<comment type="caution">
    <text evidence="2">The sequence shown here is derived from an EMBL/GenBank/DDBJ whole genome shotgun (WGS) entry which is preliminary data.</text>
</comment>
<dbReference type="Proteomes" id="UP000714817">
    <property type="component" value="Unassembled WGS sequence"/>
</dbReference>
<evidence type="ECO:0000256" key="1">
    <source>
        <dbReference type="SAM" id="Phobius"/>
    </source>
</evidence>
<keyword evidence="1" id="KW-0812">Transmembrane</keyword>
<name>A0A955E1N1_UNCKA</name>
<reference evidence="2" key="2">
    <citation type="journal article" date="2021" name="Microbiome">
        <title>Successional dynamics and alternative stable states in a saline activated sludge microbial community over 9 years.</title>
        <authorList>
            <person name="Wang Y."/>
            <person name="Ye J."/>
            <person name="Ju F."/>
            <person name="Liu L."/>
            <person name="Boyd J.A."/>
            <person name="Deng Y."/>
            <person name="Parks D.H."/>
            <person name="Jiang X."/>
            <person name="Yin X."/>
            <person name="Woodcroft B.J."/>
            <person name="Tyson G.W."/>
            <person name="Hugenholtz P."/>
            <person name="Polz M.F."/>
            <person name="Zhang T."/>
        </authorList>
    </citation>
    <scope>NUCLEOTIDE SEQUENCE</scope>
    <source>
        <strain evidence="2">HKST-UBA80</strain>
    </source>
</reference>
<keyword evidence="1" id="KW-0472">Membrane</keyword>
<feature type="transmembrane region" description="Helical" evidence="1">
    <location>
        <begin position="20"/>
        <end position="37"/>
    </location>
</feature>
<organism evidence="2 3">
    <name type="scientific">candidate division WWE3 bacterium</name>
    <dbReference type="NCBI Taxonomy" id="2053526"/>
    <lineage>
        <taxon>Bacteria</taxon>
        <taxon>Katanobacteria</taxon>
    </lineage>
</organism>
<protein>
    <submittedName>
        <fullName evidence="2">Uncharacterized protein</fullName>
    </submittedName>
</protein>
<keyword evidence="1" id="KW-1133">Transmembrane helix</keyword>
<accession>A0A955E1N1</accession>
<feature type="transmembrane region" description="Helical" evidence="1">
    <location>
        <begin position="49"/>
        <end position="69"/>
    </location>
</feature>
<sequence length="72" mass="8097">MFNVFNNLTTEQGIMHTAEFFSLLFVFSITYHAIHNIKGTIKPPTKALISMFFGTVAYGIAKIIIGLFFGTY</sequence>
<reference evidence="2" key="1">
    <citation type="submission" date="2020-04" db="EMBL/GenBank/DDBJ databases">
        <authorList>
            <person name="Zhang T."/>
        </authorList>
    </citation>
    <scope>NUCLEOTIDE SEQUENCE</scope>
    <source>
        <strain evidence="2">HKST-UBA80</strain>
    </source>
</reference>
<proteinExistence type="predicted"/>
<evidence type="ECO:0000313" key="3">
    <source>
        <dbReference type="Proteomes" id="UP000714817"/>
    </source>
</evidence>
<evidence type="ECO:0000313" key="2">
    <source>
        <dbReference type="EMBL" id="MCA9301868.1"/>
    </source>
</evidence>
<dbReference type="EMBL" id="JAGQNY010000002">
    <property type="protein sequence ID" value="MCA9301868.1"/>
    <property type="molecule type" value="Genomic_DNA"/>
</dbReference>